<evidence type="ECO:0000313" key="3">
    <source>
        <dbReference type="Proteomes" id="UP000053904"/>
    </source>
</evidence>
<feature type="non-terminal residue" evidence="2">
    <location>
        <position position="121"/>
    </location>
</feature>
<dbReference type="Pfam" id="PF13413">
    <property type="entry name" value="HTH_25"/>
    <property type="match status" value="1"/>
</dbReference>
<gene>
    <name evidence="2" type="ORF">XD93_1229</name>
</gene>
<evidence type="ECO:0000313" key="2">
    <source>
        <dbReference type="EMBL" id="KUK75860.1"/>
    </source>
</evidence>
<dbReference type="EMBL" id="LGGO01000252">
    <property type="protein sequence ID" value="KUK75860.1"/>
    <property type="molecule type" value="Genomic_DNA"/>
</dbReference>
<dbReference type="PANTHER" id="PTHR34475:SF1">
    <property type="entry name" value="CYTOSKELETON PROTEIN RODZ"/>
    <property type="match status" value="1"/>
</dbReference>
<name>A0A101HFC8_9BACT</name>
<dbReference type="SUPFAM" id="SSF47413">
    <property type="entry name" value="lambda repressor-like DNA-binding domains"/>
    <property type="match status" value="1"/>
</dbReference>
<sequence>MITVGEVLKKQRKDLGKTVEQVALDTKIQPRFIKYIESNDFTKFDSPIYAQGFIKIYAKYLELNEDRILAIYRRSVPNDNQKNHSVRETQNVKRKKIKFSPKFIAIAFSILFLLGILGYIG</sequence>
<dbReference type="Gene3D" id="1.10.260.40">
    <property type="entry name" value="lambda repressor-like DNA-binding domains"/>
    <property type="match status" value="1"/>
</dbReference>
<dbReference type="InterPro" id="IPR050400">
    <property type="entry name" value="Bact_Cytoskel_RodZ"/>
</dbReference>
<keyword evidence="1" id="KW-0812">Transmembrane</keyword>
<comment type="caution">
    <text evidence="2">The sequence shown here is derived from an EMBL/GenBank/DDBJ whole genome shotgun (WGS) entry which is preliminary data.</text>
</comment>
<feature type="transmembrane region" description="Helical" evidence="1">
    <location>
        <begin position="103"/>
        <end position="120"/>
    </location>
</feature>
<protein>
    <recommendedName>
        <fullName evidence="4">Helix-turn-helix domain-containing protein</fullName>
    </recommendedName>
</protein>
<accession>A0A101HFC8</accession>
<keyword evidence="1" id="KW-1133">Transmembrane helix</keyword>
<dbReference type="Proteomes" id="UP000053904">
    <property type="component" value="Unassembled WGS sequence"/>
</dbReference>
<dbReference type="GO" id="GO:0003677">
    <property type="term" value="F:DNA binding"/>
    <property type="evidence" value="ECO:0007669"/>
    <property type="project" value="InterPro"/>
</dbReference>
<keyword evidence="1" id="KW-0472">Membrane</keyword>
<reference evidence="3" key="1">
    <citation type="journal article" date="2015" name="MBio">
        <title>Genome-Resolved Metagenomic Analysis Reveals Roles for Candidate Phyla and Other Microbial Community Members in Biogeochemical Transformations in Oil Reservoirs.</title>
        <authorList>
            <person name="Hu P."/>
            <person name="Tom L."/>
            <person name="Singh A."/>
            <person name="Thomas B.C."/>
            <person name="Baker B.J."/>
            <person name="Piceno Y.M."/>
            <person name="Andersen G.L."/>
            <person name="Banfield J.F."/>
        </authorList>
    </citation>
    <scope>NUCLEOTIDE SEQUENCE [LARGE SCALE GENOMIC DNA]</scope>
</reference>
<evidence type="ECO:0000256" key="1">
    <source>
        <dbReference type="SAM" id="Phobius"/>
    </source>
</evidence>
<dbReference type="InterPro" id="IPR010982">
    <property type="entry name" value="Lambda_DNA-bd_dom_sf"/>
</dbReference>
<organism evidence="2 3">
    <name type="scientific">candidate division WS6 bacterium 34_10</name>
    <dbReference type="NCBI Taxonomy" id="1641389"/>
    <lineage>
        <taxon>Bacteria</taxon>
        <taxon>Candidatus Dojkabacteria</taxon>
    </lineage>
</organism>
<dbReference type="AlphaFoldDB" id="A0A101HFC8"/>
<proteinExistence type="predicted"/>
<dbReference type="PANTHER" id="PTHR34475">
    <property type="match status" value="1"/>
</dbReference>
<evidence type="ECO:0008006" key="4">
    <source>
        <dbReference type="Google" id="ProtNLM"/>
    </source>
</evidence>